<proteinExistence type="predicted"/>
<evidence type="ECO:0000256" key="1">
    <source>
        <dbReference type="SAM" id="SignalP"/>
    </source>
</evidence>
<keyword evidence="1" id="KW-0732">Signal</keyword>
<dbReference type="RefSeq" id="WP_209141236.1">
    <property type="nucleotide sequence ID" value="NZ_JAGHKO010000005.1"/>
</dbReference>
<evidence type="ECO:0000313" key="3">
    <source>
        <dbReference type="EMBL" id="MBO9203185.1"/>
    </source>
</evidence>
<dbReference type="InterPro" id="IPR025510">
    <property type="entry name" value="DUF4397"/>
</dbReference>
<protein>
    <submittedName>
        <fullName evidence="3">DUF4397 domain-containing protein</fullName>
    </submittedName>
</protein>
<comment type="caution">
    <text evidence="3">The sequence shown here is derived from an EMBL/GenBank/DDBJ whole genome shotgun (WGS) entry which is preliminary data.</text>
</comment>
<organism evidence="3 4">
    <name type="scientific">Niastella soli</name>
    <dbReference type="NCBI Taxonomy" id="2821487"/>
    <lineage>
        <taxon>Bacteria</taxon>
        <taxon>Pseudomonadati</taxon>
        <taxon>Bacteroidota</taxon>
        <taxon>Chitinophagia</taxon>
        <taxon>Chitinophagales</taxon>
        <taxon>Chitinophagaceae</taxon>
        <taxon>Niastella</taxon>
    </lineage>
</organism>
<accession>A0ABS3Z0I5</accession>
<feature type="domain" description="DUF4397" evidence="2">
    <location>
        <begin position="94"/>
        <end position="175"/>
    </location>
</feature>
<dbReference type="Pfam" id="PF14344">
    <property type="entry name" value="DUF4397"/>
    <property type="match status" value="1"/>
</dbReference>
<evidence type="ECO:0000313" key="4">
    <source>
        <dbReference type="Proteomes" id="UP000677244"/>
    </source>
</evidence>
<evidence type="ECO:0000259" key="2">
    <source>
        <dbReference type="Pfam" id="PF14344"/>
    </source>
</evidence>
<feature type="chain" id="PRO_5045443198" evidence="1">
    <location>
        <begin position="22"/>
        <end position="272"/>
    </location>
</feature>
<dbReference type="Proteomes" id="UP000677244">
    <property type="component" value="Unassembled WGS sequence"/>
</dbReference>
<dbReference type="PROSITE" id="PS51257">
    <property type="entry name" value="PROKAR_LIPOPROTEIN"/>
    <property type="match status" value="1"/>
</dbReference>
<dbReference type="EMBL" id="JAGHKO010000005">
    <property type="protein sequence ID" value="MBO9203185.1"/>
    <property type="molecule type" value="Genomic_DNA"/>
</dbReference>
<sequence>MRKNIMAVTATALVMTFIALVSCNRDYEAAAPYQTPAGTAYLRVVHAAPNFSTLFGSVRVRDSINILVGGTKISGFLSGGNPYMSYGSIYPLGSTLYGYVSVPAGEQEIKLTTGVTNPDSITLKTFSKVLAPDTYYSFLITDSINSQRDAAQIFVKDSLTTPTIGYFNLRFIHAVLEDATVKTVDTIDVFSTRNNRNIYSKITPGTVTTFSQFAYNSQLNDTLYVRRVRSTTNLATLNNVAFGNQRTYTLYFQGDGTLTTGKVKSLATYVHK</sequence>
<gene>
    <name evidence="3" type="ORF">J7I42_23040</name>
</gene>
<feature type="signal peptide" evidence="1">
    <location>
        <begin position="1"/>
        <end position="21"/>
    </location>
</feature>
<reference evidence="3 4" key="1">
    <citation type="submission" date="2021-03" db="EMBL/GenBank/DDBJ databases">
        <title>Assistant Professor.</title>
        <authorList>
            <person name="Huq M.A."/>
        </authorList>
    </citation>
    <scope>NUCLEOTIDE SEQUENCE [LARGE SCALE GENOMIC DNA]</scope>
    <source>
        <strain evidence="3 4">MAH-29</strain>
    </source>
</reference>
<keyword evidence="4" id="KW-1185">Reference proteome</keyword>
<name>A0ABS3Z0I5_9BACT</name>